<evidence type="ECO:0000256" key="3">
    <source>
        <dbReference type="ARBA" id="ARBA00022840"/>
    </source>
</evidence>
<dbReference type="SUPFAM" id="SSF55681">
    <property type="entry name" value="Class II aaRS and biotin synthetases"/>
    <property type="match status" value="1"/>
</dbReference>
<evidence type="ECO:0000256" key="1">
    <source>
        <dbReference type="ARBA" id="ARBA00022598"/>
    </source>
</evidence>
<sequence length="315" mass="34355">MTISMTTTSTFIGATDYESSMLNPRCVDTTQLAKRLSKNVRTWQITIVEATGSSNTDLLLHLRKNGSTLMPPIVRLAYTQTAGRGQRGRTWLGMRGDSLMFSLAYHMPRSSAQLAGLSLATGVAVVHALSDLPLTYPQALGLKWPNDVLLSGRKLGGILIETVPSAATHISVVIGIGINLRRADEVVTEQIIDLARAEKTMTSATAIPAALEEILIEPDMTIVLAAVLNRLETMLTRFAINGFLPFQKDWENMHVFANAPIFLIERGQNLLQGIALGIDSQGRLRISTQEGHRIVVSGDVSVRSVEPKHVYGDKK</sequence>
<dbReference type="CDD" id="cd16442">
    <property type="entry name" value="BPL"/>
    <property type="match status" value="1"/>
</dbReference>
<dbReference type="PROSITE" id="PS51733">
    <property type="entry name" value="BPL_LPL_CATALYTIC"/>
    <property type="match status" value="1"/>
</dbReference>
<evidence type="ECO:0000313" key="9">
    <source>
        <dbReference type="Proteomes" id="UP000242660"/>
    </source>
</evidence>
<protein>
    <recommendedName>
        <fullName evidence="5">biotin--[biotin carboxyl-carrier protein] ligase</fullName>
        <ecNumber evidence="5">6.3.4.15</ecNumber>
    </recommendedName>
</protein>
<gene>
    <name evidence="8" type="primary">birA</name>
    <name evidence="8" type="ORF">BZL35_00773</name>
</gene>
<keyword evidence="2" id="KW-0547">Nucleotide-binding</keyword>
<evidence type="ECO:0000259" key="7">
    <source>
        <dbReference type="PROSITE" id="PS51733"/>
    </source>
</evidence>
<dbReference type="EMBL" id="MUHY01000002">
    <property type="protein sequence ID" value="PSB91731.1"/>
    <property type="molecule type" value="Genomic_DNA"/>
</dbReference>
<evidence type="ECO:0000256" key="2">
    <source>
        <dbReference type="ARBA" id="ARBA00022741"/>
    </source>
</evidence>
<dbReference type="PANTHER" id="PTHR12835">
    <property type="entry name" value="BIOTIN PROTEIN LIGASE"/>
    <property type="match status" value="1"/>
</dbReference>
<keyword evidence="3" id="KW-0067">ATP-binding</keyword>
<comment type="catalytic activity">
    <reaction evidence="6">
        <text>biotin + L-lysyl-[protein] + ATP = N(6)-biotinyl-L-lysyl-[protein] + AMP + diphosphate + H(+)</text>
        <dbReference type="Rhea" id="RHEA:11756"/>
        <dbReference type="Rhea" id="RHEA-COMP:9752"/>
        <dbReference type="Rhea" id="RHEA-COMP:10505"/>
        <dbReference type="ChEBI" id="CHEBI:15378"/>
        <dbReference type="ChEBI" id="CHEBI:29969"/>
        <dbReference type="ChEBI" id="CHEBI:30616"/>
        <dbReference type="ChEBI" id="CHEBI:33019"/>
        <dbReference type="ChEBI" id="CHEBI:57586"/>
        <dbReference type="ChEBI" id="CHEBI:83144"/>
        <dbReference type="ChEBI" id="CHEBI:456215"/>
        <dbReference type="EC" id="6.3.4.15"/>
    </reaction>
</comment>
<dbReference type="InterPro" id="IPR004143">
    <property type="entry name" value="BPL_LPL_catalytic"/>
</dbReference>
<evidence type="ECO:0000313" key="8">
    <source>
        <dbReference type="EMBL" id="PSB91731.1"/>
    </source>
</evidence>
<proteinExistence type="predicted"/>
<dbReference type="Gene3D" id="3.30.930.10">
    <property type="entry name" value="Bira Bifunctional Protein, Domain 2"/>
    <property type="match status" value="1"/>
</dbReference>
<keyword evidence="4" id="KW-0092">Biotin</keyword>
<evidence type="ECO:0000256" key="4">
    <source>
        <dbReference type="ARBA" id="ARBA00023267"/>
    </source>
</evidence>
<comment type="caution">
    <text evidence="8">The sequence shown here is derived from an EMBL/GenBank/DDBJ whole genome shotgun (WGS) entry which is preliminary data.</text>
</comment>
<evidence type="ECO:0000256" key="6">
    <source>
        <dbReference type="ARBA" id="ARBA00047846"/>
    </source>
</evidence>
<dbReference type="PANTHER" id="PTHR12835:SF5">
    <property type="entry name" value="BIOTIN--PROTEIN LIGASE"/>
    <property type="match status" value="1"/>
</dbReference>
<dbReference type="InterPro" id="IPR003142">
    <property type="entry name" value="BPL_C"/>
</dbReference>
<keyword evidence="9" id="KW-1185">Reference proteome</keyword>
<dbReference type="EC" id="6.3.4.15" evidence="5"/>
<reference evidence="8 9" key="1">
    <citation type="journal article" date="2017" name="Front. Microbiol.">
        <title>Genome of Ca. Pandoraea novymonadis, an Endosymbiotic Bacterium of the Trypanosomatid Novymonas esmeraldas.</title>
        <authorList>
            <person name="Kostygov A.Y."/>
            <person name="Butenko A."/>
            <person name="Nenarokova A."/>
            <person name="Tashyreva D."/>
            <person name="Flegontov P."/>
            <person name="Lukes J."/>
            <person name="Yurchenko V."/>
        </authorList>
    </citation>
    <scope>NUCLEOTIDE SEQUENCE [LARGE SCALE GENOMIC DNA]</scope>
    <source>
        <strain evidence="8 9">E262</strain>
    </source>
</reference>
<keyword evidence="1 8" id="KW-0436">Ligase</keyword>
<dbReference type="InterPro" id="IPR008988">
    <property type="entry name" value="Transcriptional_repressor_C"/>
</dbReference>
<dbReference type="GO" id="GO:0016874">
    <property type="term" value="F:ligase activity"/>
    <property type="evidence" value="ECO:0007669"/>
    <property type="project" value="UniProtKB-KW"/>
</dbReference>
<dbReference type="Pfam" id="PF02237">
    <property type="entry name" value="BPL_C"/>
    <property type="match status" value="1"/>
</dbReference>
<dbReference type="SUPFAM" id="SSF50037">
    <property type="entry name" value="C-terminal domain of transcriptional repressors"/>
    <property type="match status" value="1"/>
</dbReference>
<dbReference type="NCBIfam" id="TIGR00121">
    <property type="entry name" value="birA_ligase"/>
    <property type="match status" value="1"/>
</dbReference>
<organism evidence="8 9">
    <name type="scientific">Candidatus Pandoraea novymonadis</name>
    <dbReference type="NCBI Taxonomy" id="1808959"/>
    <lineage>
        <taxon>Bacteria</taxon>
        <taxon>Pseudomonadati</taxon>
        <taxon>Pseudomonadota</taxon>
        <taxon>Betaproteobacteria</taxon>
        <taxon>Burkholderiales</taxon>
        <taxon>Burkholderiaceae</taxon>
        <taxon>Pandoraea</taxon>
    </lineage>
</organism>
<dbReference type="Gene3D" id="2.30.30.100">
    <property type="match status" value="1"/>
</dbReference>
<feature type="domain" description="BPL/LPL catalytic" evidence="7">
    <location>
        <begin position="34"/>
        <end position="239"/>
    </location>
</feature>
<dbReference type="Proteomes" id="UP000242660">
    <property type="component" value="Unassembled WGS sequence"/>
</dbReference>
<evidence type="ECO:0000256" key="5">
    <source>
        <dbReference type="ARBA" id="ARBA00024227"/>
    </source>
</evidence>
<name>A0ABX5FD79_9BURK</name>
<dbReference type="InterPro" id="IPR004408">
    <property type="entry name" value="Biotin_CoA_COase_ligase"/>
</dbReference>
<accession>A0ABX5FD79</accession>
<dbReference type="Pfam" id="PF03099">
    <property type="entry name" value="BPL_LplA_LipB"/>
    <property type="match status" value="1"/>
</dbReference>
<dbReference type="InterPro" id="IPR045864">
    <property type="entry name" value="aa-tRNA-synth_II/BPL/LPL"/>
</dbReference>